<feature type="transmembrane region" description="Helical" evidence="10">
    <location>
        <begin position="288"/>
        <end position="308"/>
    </location>
</feature>
<dbReference type="Proteomes" id="UP000006868">
    <property type="component" value="Chromosome"/>
</dbReference>
<dbReference type="OrthoDB" id="2664592at2"/>
<feature type="transmembrane region" description="Helical" evidence="10">
    <location>
        <begin position="315"/>
        <end position="337"/>
    </location>
</feature>
<keyword evidence="2" id="KW-0813">Transport</keyword>
<dbReference type="KEGG" id="ppm:PPSC2_06675"/>
<evidence type="ECO:0000256" key="8">
    <source>
        <dbReference type="ARBA" id="ARBA00023136"/>
    </source>
</evidence>
<dbReference type="InterPro" id="IPR050558">
    <property type="entry name" value="PTS_Sugar-Specific_Components"/>
</dbReference>
<evidence type="ECO:0000256" key="2">
    <source>
        <dbReference type="ARBA" id="ARBA00022448"/>
    </source>
</evidence>
<dbReference type="InterPro" id="IPR003352">
    <property type="entry name" value="PTS_EIIC"/>
</dbReference>
<feature type="transmembrane region" description="Helical" evidence="10">
    <location>
        <begin position="258"/>
        <end position="276"/>
    </location>
</feature>
<dbReference type="eggNOG" id="COG1263">
    <property type="taxonomic scope" value="Bacteria"/>
</dbReference>
<feature type="transmembrane region" description="Helical" evidence="10">
    <location>
        <begin position="220"/>
        <end position="237"/>
    </location>
</feature>
<dbReference type="EMBL" id="CP002213">
    <property type="protein sequence ID" value="ADO55366.1"/>
    <property type="molecule type" value="Genomic_DNA"/>
</dbReference>
<evidence type="ECO:0000256" key="1">
    <source>
        <dbReference type="ARBA" id="ARBA00004651"/>
    </source>
</evidence>
<evidence type="ECO:0000256" key="7">
    <source>
        <dbReference type="ARBA" id="ARBA00022989"/>
    </source>
</evidence>
<dbReference type="HOGENOM" id="CLU_012312_2_0_9"/>
<dbReference type="AlphaFoldDB" id="E3EDQ8"/>
<evidence type="ECO:0000256" key="3">
    <source>
        <dbReference type="ARBA" id="ARBA00022475"/>
    </source>
</evidence>
<dbReference type="GO" id="GO:0005886">
    <property type="term" value="C:plasma membrane"/>
    <property type="evidence" value="ECO:0007669"/>
    <property type="project" value="UniProtKB-SubCell"/>
</dbReference>
<dbReference type="InterPro" id="IPR013013">
    <property type="entry name" value="PTS_EIIC_1"/>
</dbReference>
<keyword evidence="6 10" id="KW-0812">Transmembrane</keyword>
<accession>E3EDQ8</accession>
<dbReference type="PANTHER" id="PTHR30175">
    <property type="entry name" value="PHOSPHOTRANSFERASE SYSTEM TRANSPORT PROTEIN"/>
    <property type="match status" value="1"/>
</dbReference>
<evidence type="ECO:0000256" key="6">
    <source>
        <dbReference type="ARBA" id="ARBA00022692"/>
    </source>
</evidence>
<feature type="transmembrane region" description="Helical" evidence="10">
    <location>
        <begin position="357"/>
        <end position="381"/>
    </location>
</feature>
<feature type="transmembrane region" description="Helical" evidence="10">
    <location>
        <begin position="109"/>
        <end position="125"/>
    </location>
</feature>
<feature type="transmembrane region" description="Helical" evidence="10">
    <location>
        <begin position="145"/>
        <end position="163"/>
    </location>
</feature>
<evidence type="ECO:0000313" key="13">
    <source>
        <dbReference type="Proteomes" id="UP000006868"/>
    </source>
</evidence>
<dbReference type="GO" id="GO:0090589">
    <property type="term" value="F:protein-phosphocysteine-trehalose phosphotransferase system transporter activity"/>
    <property type="evidence" value="ECO:0007669"/>
    <property type="project" value="TreeGrafter"/>
</dbReference>
<gene>
    <name evidence="12" type="primary">bglP1</name>
    <name evidence="12" type="ORF">PPSC2_06675</name>
</gene>
<feature type="transmembrane region" description="Helical" evidence="10">
    <location>
        <begin position="46"/>
        <end position="69"/>
    </location>
</feature>
<organism evidence="12 13">
    <name type="scientific">Paenibacillus polymyxa (strain SC2)</name>
    <name type="common">Bacillus polymyxa</name>
    <dbReference type="NCBI Taxonomy" id="886882"/>
    <lineage>
        <taxon>Bacteria</taxon>
        <taxon>Bacillati</taxon>
        <taxon>Bacillota</taxon>
        <taxon>Bacilli</taxon>
        <taxon>Bacillales</taxon>
        <taxon>Paenibacillaceae</taxon>
        <taxon>Paenibacillus</taxon>
    </lineage>
</organism>
<feature type="region of interest" description="Disordered" evidence="9">
    <location>
        <begin position="1"/>
        <end position="32"/>
    </location>
</feature>
<evidence type="ECO:0000256" key="5">
    <source>
        <dbReference type="ARBA" id="ARBA00022683"/>
    </source>
</evidence>
<keyword evidence="3" id="KW-1003">Cell membrane</keyword>
<feature type="domain" description="PTS EIIC type-1" evidence="11">
    <location>
        <begin position="41"/>
        <end position="394"/>
    </location>
</feature>
<reference evidence="12 13" key="1">
    <citation type="journal article" date="2011" name="J. Bacteriol.">
        <title>Complete genome sequence of Paenibacillus polymyxa SC2, a strain of plant growth-promoting Rhizobacterium with broad-spectrum antimicrobial activity.</title>
        <authorList>
            <person name="Ma M."/>
            <person name="Wang C."/>
            <person name="Ding Y."/>
            <person name="Li L."/>
            <person name="Shen D."/>
            <person name="Jiang X."/>
            <person name="Guan D."/>
            <person name="Cao F."/>
            <person name="Chen H."/>
            <person name="Feng R."/>
            <person name="Wang X."/>
            <person name="Ge Y."/>
            <person name="Yao L."/>
            <person name="Bing X."/>
            <person name="Yang X."/>
            <person name="Li J."/>
            <person name="Du B."/>
        </authorList>
    </citation>
    <scope>NUCLEOTIDE SEQUENCE [LARGE SCALE GENOMIC DNA]</scope>
    <source>
        <strain evidence="12 13">SC2</strain>
    </source>
</reference>
<evidence type="ECO:0000256" key="10">
    <source>
        <dbReference type="SAM" id="Phobius"/>
    </source>
</evidence>
<sequence>MDRELLSKEINSEVEGEDKQEPTRDKDKANRGGNPFSRLFDFISDVFTPCLPLLIGGGIIQVIAPVLLFLDLFSDTQVSTVLGYIGGVVYYFLPVMIAVNAARKLGSNLFIAAAIAACSFHPGIIELLQSSIKMNSDDLPVVEPQYVASFILILIVVWLASKIEKGLSRFDRYSIQLLVVPTLTLIIIVPLLLFVFGPLWTTLAHNLSDGLASLFDDAEVFAGLLFGGTIPVLHFAGMQYMMSMNIIESMATKGYDSITPVVAAAVMAQAGAAFGVCVKSKNAKVKTLAASTGILAMFGIIEPALYGVNVRFKKPLIAGLIGGAVGGACMCLFEVKLTAFAALSGLLSLPLFSDATFVYAILSMLISFVTAGVITYFMGFVDEKEERSKIASASRISASSDLNVEKSSNN</sequence>
<name>E3EDQ8_PAEPS</name>
<feature type="transmembrane region" description="Helical" evidence="10">
    <location>
        <begin position="81"/>
        <end position="102"/>
    </location>
</feature>
<keyword evidence="7 10" id="KW-1133">Transmembrane helix</keyword>
<dbReference type="PROSITE" id="PS51103">
    <property type="entry name" value="PTS_EIIC_TYPE_1"/>
    <property type="match status" value="1"/>
</dbReference>
<evidence type="ECO:0000256" key="4">
    <source>
        <dbReference type="ARBA" id="ARBA00022597"/>
    </source>
</evidence>
<evidence type="ECO:0000313" key="12">
    <source>
        <dbReference type="EMBL" id="ADO55366.1"/>
    </source>
</evidence>
<keyword evidence="5" id="KW-0598">Phosphotransferase system</keyword>
<protein>
    <submittedName>
        <fullName evidence="12">PTS glucose transporter subunit IIABC</fullName>
    </submittedName>
</protein>
<dbReference type="GO" id="GO:0015771">
    <property type="term" value="P:trehalose transport"/>
    <property type="evidence" value="ECO:0007669"/>
    <property type="project" value="TreeGrafter"/>
</dbReference>
<dbReference type="GO" id="GO:0008982">
    <property type="term" value="F:protein-N(PI)-phosphohistidine-sugar phosphotransferase activity"/>
    <property type="evidence" value="ECO:0007669"/>
    <property type="project" value="InterPro"/>
</dbReference>
<dbReference type="RefSeq" id="WP_013369997.1">
    <property type="nucleotide sequence ID" value="NC_014622.2"/>
</dbReference>
<proteinExistence type="predicted"/>
<feature type="compositionally biased region" description="Basic and acidic residues" evidence="9">
    <location>
        <begin position="1"/>
        <end position="30"/>
    </location>
</feature>
<feature type="transmembrane region" description="Helical" evidence="10">
    <location>
        <begin position="175"/>
        <end position="200"/>
    </location>
</feature>
<dbReference type="PANTHER" id="PTHR30175:SF1">
    <property type="entry name" value="PTS SYSTEM ARBUTIN-, CELLOBIOSE-, AND SALICIN-SPECIFIC EIIBC COMPONENT-RELATED"/>
    <property type="match status" value="1"/>
</dbReference>
<keyword evidence="8 10" id="KW-0472">Membrane</keyword>
<dbReference type="Pfam" id="PF02378">
    <property type="entry name" value="PTS_EIIC"/>
    <property type="match status" value="1"/>
</dbReference>
<comment type="subcellular location">
    <subcellularLocation>
        <location evidence="1">Cell membrane</location>
        <topology evidence="1">Multi-pass membrane protein</topology>
    </subcellularLocation>
</comment>
<dbReference type="GO" id="GO:0009401">
    <property type="term" value="P:phosphoenolpyruvate-dependent sugar phosphotransferase system"/>
    <property type="evidence" value="ECO:0007669"/>
    <property type="project" value="UniProtKB-KW"/>
</dbReference>
<keyword evidence="4 12" id="KW-0762">Sugar transport</keyword>
<dbReference type="PATRIC" id="fig|886882.15.peg.1374"/>
<evidence type="ECO:0000259" key="11">
    <source>
        <dbReference type="PROSITE" id="PS51103"/>
    </source>
</evidence>
<evidence type="ECO:0000256" key="9">
    <source>
        <dbReference type="SAM" id="MobiDB-lite"/>
    </source>
</evidence>